<dbReference type="InterPro" id="IPR002716">
    <property type="entry name" value="PIN_dom"/>
</dbReference>
<evidence type="ECO:0000313" key="3">
    <source>
        <dbReference type="Proteomes" id="UP001204772"/>
    </source>
</evidence>
<proteinExistence type="predicted"/>
<dbReference type="InterPro" id="IPR002850">
    <property type="entry name" value="PIN_toxin-like"/>
</dbReference>
<reference evidence="2 3" key="1">
    <citation type="submission" date="2022-06" db="EMBL/GenBank/DDBJ databases">
        <title>Runella sp. S5 genome sequencing.</title>
        <authorList>
            <person name="Park S."/>
        </authorList>
    </citation>
    <scope>NUCLEOTIDE SEQUENCE [LARGE SCALE GENOMIC DNA]</scope>
    <source>
        <strain evidence="2 3">S5</strain>
    </source>
</reference>
<evidence type="ECO:0000259" key="1">
    <source>
        <dbReference type="SMART" id="SM00670"/>
    </source>
</evidence>
<dbReference type="RefSeq" id="WP_253530139.1">
    <property type="nucleotide sequence ID" value="NZ_JAMZEL010000008.1"/>
</dbReference>
<protein>
    <submittedName>
        <fullName evidence="2">Toxin-antitoxin system toxin component, PIN family</fullName>
    </submittedName>
</protein>
<name>A0ABT1FRX5_9BACT</name>
<keyword evidence="3" id="KW-1185">Reference proteome</keyword>
<dbReference type="InterPro" id="IPR029060">
    <property type="entry name" value="PIN-like_dom_sf"/>
</dbReference>
<feature type="domain" description="PIN" evidence="1">
    <location>
        <begin position="1"/>
        <end position="112"/>
    </location>
</feature>
<evidence type="ECO:0000313" key="2">
    <source>
        <dbReference type="EMBL" id="MCP1384519.1"/>
    </source>
</evidence>
<dbReference type="SUPFAM" id="SSF88723">
    <property type="entry name" value="PIN domain-like"/>
    <property type="match status" value="1"/>
</dbReference>
<dbReference type="EMBL" id="JAMZEL010000008">
    <property type="protein sequence ID" value="MCP1384519.1"/>
    <property type="molecule type" value="Genomic_DNA"/>
</dbReference>
<dbReference type="SMART" id="SM00670">
    <property type="entry name" value="PINc"/>
    <property type="match status" value="1"/>
</dbReference>
<dbReference type="NCBIfam" id="TIGR00305">
    <property type="entry name" value="putative toxin-antitoxin system toxin component, PIN family"/>
    <property type="match status" value="1"/>
</dbReference>
<comment type="caution">
    <text evidence="2">The sequence shown here is derived from an EMBL/GenBank/DDBJ whole genome shotgun (WGS) entry which is preliminary data.</text>
</comment>
<accession>A0ABT1FRX5</accession>
<organism evidence="2 3">
    <name type="scientific">Runella salmonicolor</name>
    <dbReference type="NCBI Taxonomy" id="2950278"/>
    <lineage>
        <taxon>Bacteria</taxon>
        <taxon>Pseudomonadati</taxon>
        <taxon>Bacteroidota</taxon>
        <taxon>Cytophagia</taxon>
        <taxon>Cytophagales</taxon>
        <taxon>Spirosomataceae</taxon>
        <taxon>Runella</taxon>
    </lineage>
</organism>
<dbReference type="Gene3D" id="3.40.50.1010">
    <property type="entry name" value="5'-nuclease"/>
    <property type="match status" value="1"/>
</dbReference>
<sequence>MRVVVDTNCLLVSISPLSKYHWLFKSIVNEEFSLFVTTEIITEYSEIFGKKLSDDIANKAIRTLVELPNVIPIHIHYHFNLIHADPDDNKFVDCAVAANTDFLITNDKHFNILKEIPFPRVNIIKLEEFKDLLNVGQ</sequence>
<dbReference type="PANTHER" id="PTHR34610:SF3">
    <property type="entry name" value="SSL7007 PROTEIN"/>
    <property type="match status" value="1"/>
</dbReference>
<gene>
    <name evidence="2" type="ORF">NCI00_18930</name>
</gene>
<dbReference type="Pfam" id="PF13470">
    <property type="entry name" value="PIN_3"/>
    <property type="match status" value="1"/>
</dbReference>
<dbReference type="PANTHER" id="PTHR34610">
    <property type="entry name" value="SSL7007 PROTEIN"/>
    <property type="match status" value="1"/>
</dbReference>
<dbReference type="Proteomes" id="UP001204772">
    <property type="component" value="Unassembled WGS sequence"/>
</dbReference>